<dbReference type="SMART" id="SM01144">
    <property type="entry name" value="DTW"/>
    <property type="match status" value="1"/>
</dbReference>
<keyword evidence="2" id="KW-0808">Transferase</keyword>
<dbReference type="GO" id="GO:0008033">
    <property type="term" value="P:tRNA processing"/>
    <property type="evidence" value="ECO:0007669"/>
    <property type="project" value="UniProtKB-KW"/>
</dbReference>
<evidence type="ECO:0000313" key="8">
    <source>
        <dbReference type="Proteomes" id="UP000319828"/>
    </source>
</evidence>
<keyword evidence="3" id="KW-0949">S-adenosyl-L-methionine</keyword>
<sequence>MSRYCLQCGKANNACICDWIKPIDCSVRVVILQHPSESKRPMGTAKILQLSLSRCDIWVGEDFSQHPELSALLQDDQTESLILYPSENSQPLESVALRCNELVAENKRLCLILLDGTWKKAYKMWQMSSNLHSLSCVVLPRHLQGNYRIRKAPTKQHLSTVEAGFHALSTIEPQVDFSPLLTAFTNMVDFQISQMPEGIFERNYNT</sequence>
<dbReference type="Proteomes" id="UP000319828">
    <property type="component" value="Unassembled WGS sequence"/>
</dbReference>
<dbReference type="PANTHER" id="PTHR21392">
    <property type="entry name" value="TRNA-URIDINE AMINOCARBOXYPROPYLTRANSFERASE 2"/>
    <property type="match status" value="1"/>
</dbReference>
<accession>A0A557P5W0</accession>
<evidence type="ECO:0000256" key="4">
    <source>
        <dbReference type="ARBA" id="ARBA00022694"/>
    </source>
</evidence>
<proteinExistence type="inferred from homology"/>
<evidence type="ECO:0000259" key="6">
    <source>
        <dbReference type="SMART" id="SM01144"/>
    </source>
</evidence>
<evidence type="ECO:0000256" key="5">
    <source>
        <dbReference type="ARBA" id="ARBA00034489"/>
    </source>
</evidence>
<comment type="similarity">
    <text evidence="5">Belongs to the TDD superfamily. DTWD2 family.</text>
</comment>
<dbReference type="EMBL" id="VMKJ01000019">
    <property type="protein sequence ID" value="TVO36038.1"/>
    <property type="molecule type" value="Genomic_DNA"/>
</dbReference>
<evidence type="ECO:0000256" key="2">
    <source>
        <dbReference type="ARBA" id="ARBA00022679"/>
    </source>
</evidence>
<dbReference type="InterPro" id="IPR039262">
    <property type="entry name" value="DTWD2/TAPT"/>
</dbReference>
<evidence type="ECO:0000256" key="3">
    <source>
        <dbReference type="ARBA" id="ARBA00022691"/>
    </source>
</evidence>
<comment type="caution">
    <text evidence="7">The sequence shown here is derived from an EMBL/GenBank/DDBJ whole genome shotgun (WGS) entry which is preliminary data.</text>
</comment>
<gene>
    <name evidence="7" type="ORF">FOF44_10295</name>
</gene>
<evidence type="ECO:0000256" key="1">
    <source>
        <dbReference type="ARBA" id="ARBA00012386"/>
    </source>
</evidence>
<dbReference type="Pfam" id="PF03942">
    <property type="entry name" value="DTW"/>
    <property type="match status" value="1"/>
</dbReference>
<dbReference type="GO" id="GO:0016432">
    <property type="term" value="F:tRNA-uridine aminocarboxypropyltransferase activity"/>
    <property type="evidence" value="ECO:0007669"/>
    <property type="project" value="UniProtKB-EC"/>
</dbReference>
<dbReference type="AlphaFoldDB" id="A0A557P5W0"/>
<dbReference type="PANTHER" id="PTHR21392:SF0">
    <property type="entry name" value="TRNA-URIDINE AMINOCARBOXYPROPYLTRANSFERASE 2"/>
    <property type="match status" value="1"/>
</dbReference>
<dbReference type="InterPro" id="IPR005636">
    <property type="entry name" value="DTW"/>
</dbReference>
<evidence type="ECO:0000313" key="7">
    <source>
        <dbReference type="EMBL" id="TVO36038.1"/>
    </source>
</evidence>
<keyword evidence="4" id="KW-0819">tRNA processing</keyword>
<reference evidence="7 8" key="1">
    <citation type="submission" date="2019-07" db="EMBL/GenBank/DDBJ databases">
        <title>The draft genome sequence of Vibrio algivorus M1486.</title>
        <authorList>
            <person name="Meng X."/>
        </authorList>
    </citation>
    <scope>NUCLEOTIDE SEQUENCE [LARGE SCALE GENOMIC DNA]</scope>
    <source>
        <strain evidence="7 8">M1486</strain>
    </source>
</reference>
<dbReference type="EC" id="2.5.1.25" evidence="1"/>
<name>A0A557P5W0_9VIBR</name>
<feature type="domain" description="DTW" evidence="6">
    <location>
        <begin position="1"/>
        <end position="196"/>
    </location>
</feature>
<organism evidence="7 8">
    <name type="scientific">Vibrio algivorus</name>
    <dbReference type="NCBI Taxonomy" id="1667024"/>
    <lineage>
        <taxon>Bacteria</taxon>
        <taxon>Pseudomonadati</taxon>
        <taxon>Pseudomonadota</taxon>
        <taxon>Gammaproteobacteria</taxon>
        <taxon>Vibrionales</taxon>
        <taxon>Vibrionaceae</taxon>
        <taxon>Vibrio</taxon>
    </lineage>
</organism>
<dbReference type="RefSeq" id="WP_144388283.1">
    <property type="nucleotide sequence ID" value="NZ_CANNCB010000027.1"/>
</dbReference>
<protein>
    <recommendedName>
        <fullName evidence="1">tRNA-uridine aminocarboxypropyltransferase</fullName>
        <ecNumber evidence="1">2.5.1.25</ecNumber>
    </recommendedName>
</protein>
<dbReference type="OrthoDB" id="268835at2"/>